<evidence type="ECO:0000256" key="6">
    <source>
        <dbReference type="ARBA" id="ARBA00023012"/>
    </source>
</evidence>
<dbReference type="InterPro" id="IPR036097">
    <property type="entry name" value="HisK_dim/P_sf"/>
</dbReference>
<comment type="catalytic activity">
    <reaction evidence="1">
        <text>ATP + protein L-histidine = ADP + protein N-phospho-L-histidine.</text>
        <dbReference type="EC" id="2.7.13.3"/>
    </reaction>
</comment>
<evidence type="ECO:0000313" key="8">
    <source>
        <dbReference type="EMBL" id="MBW4548583.1"/>
    </source>
</evidence>
<dbReference type="Gene3D" id="1.10.287.130">
    <property type="match status" value="1"/>
</dbReference>
<accession>A0A951PRW4</accession>
<dbReference type="EMBL" id="JAHHIF010000065">
    <property type="protein sequence ID" value="MBW4548583.1"/>
    <property type="molecule type" value="Genomic_DNA"/>
</dbReference>
<dbReference type="SMART" id="SM00388">
    <property type="entry name" value="HisKA"/>
    <property type="match status" value="1"/>
</dbReference>
<dbReference type="PROSITE" id="PS50109">
    <property type="entry name" value="HIS_KIN"/>
    <property type="match status" value="1"/>
</dbReference>
<dbReference type="Gene3D" id="3.30.565.10">
    <property type="entry name" value="Histidine kinase-like ATPase, C-terminal domain"/>
    <property type="match status" value="1"/>
</dbReference>
<dbReference type="PANTHER" id="PTHR43711:SF26">
    <property type="entry name" value="SENSOR HISTIDINE KINASE RCSC"/>
    <property type="match status" value="1"/>
</dbReference>
<dbReference type="InterPro" id="IPR003594">
    <property type="entry name" value="HATPase_dom"/>
</dbReference>
<evidence type="ECO:0000313" key="9">
    <source>
        <dbReference type="Proteomes" id="UP000753908"/>
    </source>
</evidence>
<dbReference type="InterPro" id="IPR005467">
    <property type="entry name" value="His_kinase_dom"/>
</dbReference>
<evidence type="ECO:0000256" key="1">
    <source>
        <dbReference type="ARBA" id="ARBA00000085"/>
    </source>
</evidence>
<dbReference type="SUPFAM" id="SSF47384">
    <property type="entry name" value="Homodimeric domain of signal transducing histidine kinase"/>
    <property type="match status" value="1"/>
</dbReference>
<keyword evidence="5 8" id="KW-0418">Kinase</keyword>
<dbReference type="InterPro" id="IPR025751">
    <property type="entry name" value="RsbRD_N_dom"/>
</dbReference>
<keyword evidence="6" id="KW-0902">Two-component regulatory system</keyword>
<dbReference type="PANTHER" id="PTHR43711">
    <property type="entry name" value="TWO-COMPONENT HISTIDINE KINASE"/>
    <property type="match status" value="1"/>
</dbReference>
<protein>
    <recommendedName>
        <fullName evidence="2">histidine kinase</fullName>
        <ecNumber evidence="2">2.7.13.3</ecNumber>
    </recommendedName>
</protein>
<dbReference type="Pfam" id="PF14361">
    <property type="entry name" value="RsbRD_N"/>
    <property type="match status" value="1"/>
</dbReference>
<dbReference type="Pfam" id="PF00512">
    <property type="entry name" value="HisKA"/>
    <property type="match status" value="1"/>
</dbReference>
<dbReference type="CDD" id="cd00082">
    <property type="entry name" value="HisKA"/>
    <property type="match status" value="1"/>
</dbReference>
<keyword evidence="4" id="KW-0808">Transferase</keyword>
<dbReference type="AlphaFoldDB" id="A0A951PRW4"/>
<evidence type="ECO:0000256" key="3">
    <source>
        <dbReference type="ARBA" id="ARBA00022553"/>
    </source>
</evidence>
<evidence type="ECO:0000259" key="7">
    <source>
        <dbReference type="PROSITE" id="PS50109"/>
    </source>
</evidence>
<name>A0A951PRW4_9CYAN</name>
<dbReference type="Proteomes" id="UP000753908">
    <property type="component" value="Unassembled WGS sequence"/>
</dbReference>
<gene>
    <name evidence="8" type="ORF">KME25_29745</name>
</gene>
<sequence length="414" mass="46343">MDFSQALNNKIDTIVTNWVEAVRQDVEIESTKHLTYKAVRDGLPFVLRALVTMLSQSEESDLRTLVEKSLEHGDLRAEQGYDAEEIAREYRLLRQVIFSSLEPDLLLGSPQEMLRAVRLIDLAIDEMIARCFKSYTLHRLHELHDLSNQLTLTNQELSRMVRAHQDNLSHLAHELKNPLNSIIGYSNLFLRQQQRKNHEVKDSSANLDHIERVLRNGQQLLRLINDALEVSRYEDGTMKLRLEPTDVRSLINEVIKVLEPSACAKELQLVVDCDSASASSCVSLAPDQVLTDSLRLQQIVMNLISNAIRYTQSGGVTVTCCLLADNQWSISVRDTGIGIAPEDQAHIFDPFFRAGDSSSYLPDSTGLGLAIVSRLVKLLQGEIQLVSEVGIGSTFTAIFPLSVKTVEEALSSHS</sequence>
<dbReference type="SUPFAM" id="SSF55874">
    <property type="entry name" value="ATPase domain of HSP90 chaperone/DNA topoisomerase II/histidine kinase"/>
    <property type="match status" value="1"/>
</dbReference>
<proteinExistence type="predicted"/>
<dbReference type="Pfam" id="PF02518">
    <property type="entry name" value="HATPase_c"/>
    <property type="match status" value="1"/>
</dbReference>
<evidence type="ECO:0000256" key="2">
    <source>
        <dbReference type="ARBA" id="ARBA00012438"/>
    </source>
</evidence>
<evidence type="ECO:0000256" key="5">
    <source>
        <dbReference type="ARBA" id="ARBA00022777"/>
    </source>
</evidence>
<dbReference type="InterPro" id="IPR036890">
    <property type="entry name" value="HATPase_C_sf"/>
</dbReference>
<dbReference type="InterPro" id="IPR004358">
    <property type="entry name" value="Sig_transdc_His_kin-like_C"/>
</dbReference>
<reference evidence="8" key="2">
    <citation type="journal article" date="2022" name="Microbiol. Resour. Announc.">
        <title>Metagenome Sequencing to Explore Phylogenomics of Terrestrial Cyanobacteria.</title>
        <authorList>
            <person name="Ward R.D."/>
            <person name="Stajich J.E."/>
            <person name="Johansen J.R."/>
            <person name="Huntemann M."/>
            <person name="Clum A."/>
            <person name="Foster B."/>
            <person name="Foster B."/>
            <person name="Roux S."/>
            <person name="Palaniappan K."/>
            <person name="Varghese N."/>
            <person name="Mukherjee S."/>
            <person name="Reddy T.B.K."/>
            <person name="Daum C."/>
            <person name="Copeland A."/>
            <person name="Chen I.A."/>
            <person name="Ivanova N.N."/>
            <person name="Kyrpides N.C."/>
            <person name="Shapiro N."/>
            <person name="Eloe-Fadrosh E.A."/>
            <person name="Pietrasiak N."/>
        </authorList>
    </citation>
    <scope>NUCLEOTIDE SEQUENCE</scope>
    <source>
        <strain evidence="8">CPER-KK1</strain>
    </source>
</reference>
<keyword evidence="3" id="KW-0597">Phosphoprotein</keyword>
<evidence type="ECO:0000256" key="4">
    <source>
        <dbReference type="ARBA" id="ARBA00022679"/>
    </source>
</evidence>
<dbReference type="SMART" id="SM00387">
    <property type="entry name" value="HATPase_c"/>
    <property type="match status" value="1"/>
</dbReference>
<dbReference type="EC" id="2.7.13.3" evidence="2"/>
<dbReference type="GO" id="GO:0000155">
    <property type="term" value="F:phosphorelay sensor kinase activity"/>
    <property type="evidence" value="ECO:0007669"/>
    <property type="project" value="InterPro"/>
</dbReference>
<dbReference type="InterPro" id="IPR003661">
    <property type="entry name" value="HisK_dim/P_dom"/>
</dbReference>
<organism evidence="8 9">
    <name type="scientific">Symplocastrum torsivum CPER-KK1</name>
    <dbReference type="NCBI Taxonomy" id="450513"/>
    <lineage>
        <taxon>Bacteria</taxon>
        <taxon>Bacillati</taxon>
        <taxon>Cyanobacteriota</taxon>
        <taxon>Cyanophyceae</taxon>
        <taxon>Oscillatoriophycideae</taxon>
        <taxon>Oscillatoriales</taxon>
        <taxon>Microcoleaceae</taxon>
        <taxon>Symplocastrum</taxon>
    </lineage>
</organism>
<reference evidence="8" key="1">
    <citation type="submission" date="2021-05" db="EMBL/GenBank/DDBJ databases">
        <authorList>
            <person name="Pietrasiak N."/>
            <person name="Ward R."/>
            <person name="Stajich J.E."/>
            <person name="Kurbessoian T."/>
        </authorList>
    </citation>
    <scope>NUCLEOTIDE SEQUENCE</scope>
    <source>
        <strain evidence="8">CPER-KK1</strain>
    </source>
</reference>
<feature type="domain" description="Histidine kinase" evidence="7">
    <location>
        <begin position="170"/>
        <end position="403"/>
    </location>
</feature>
<dbReference type="PRINTS" id="PR00344">
    <property type="entry name" value="BCTRLSENSOR"/>
</dbReference>
<comment type="caution">
    <text evidence="8">The sequence shown here is derived from an EMBL/GenBank/DDBJ whole genome shotgun (WGS) entry which is preliminary data.</text>
</comment>
<dbReference type="InterPro" id="IPR050736">
    <property type="entry name" value="Sensor_HK_Regulatory"/>
</dbReference>
<dbReference type="CDD" id="cd16922">
    <property type="entry name" value="HATPase_EvgS-ArcB-TorS-like"/>
    <property type="match status" value="1"/>
</dbReference>